<dbReference type="Proteomes" id="UP000242188">
    <property type="component" value="Unassembled WGS sequence"/>
</dbReference>
<dbReference type="EMBL" id="NEDP02001215">
    <property type="protein sequence ID" value="OWF53789.1"/>
    <property type="molecule type" value="Genomic_DNA"/>
</dbReference>
<sequence length="606" mass="68387">MDNPGPSWSSDKDRMEASVSALNMIAQGKRNMVCGEVPTAVNQFQEACKVLSKSYGETAKECADAYYQYGRALLDLARMETGVLGNALQGVPEEEDGEKSADEQFEKVDMEVEDRYRLRAEVVEAMSEQELAAEKKEKEKNGEKDGQKEDEKAAEKSDIKSEDKDKVNDEKKDKKAEVEMKDEKEVSMETDDAVTKDEKSADKQEEEKEETKKFDEKKKDDKKEKDEDKSDEKKKLDEKKKDDKKEKDEDKSSQKGGEEAKDKEDTLKDGKLEKKEKKAEGESSSTKNSTEDEEEGEEGTEEEGTEEDDESEAVDTAEEGDNSQEEGSQGEKDGEENADDVSNLQLAWEMLELAKVIYLKDEDKEAKLKAADAYLKLGEVSLETEQYPQSVLDFTECLNIQTSVLEPEDRSLAETHYQLGLAYSFNKQYDESIDSYRAAVKVMESKIETLKKRVEEDKFPPAKEGSFDDPKKLAEQEISDLKEILPDIRGKVDEVNEERRQIEELKKMAKEGMSVITESLGLQKPEEKVKVEPKKPATDISHLIRRKRKPDEEEEPVEAKKTRQENGSGDAPPKMNGVEGDKDTMDVDAKKAENDDAPKPTEAVAS</sequence>
<comment type="subcellular location">
    <subcellularLocation>
        <location evidence="1">Nucleus</location>
    </subcellularLocation>
</comment>
<evidence type="ECO:0000256" key="1">
    <source>
        <dbReference type="ARBA" id="ARBA00004123"/>
    </source>
</evidence>
<dbReference type="InterPro" id="IPR051730">
    <property type="entry name" value="NASP-like"/>
</dbReference>
<dbReference type="STRING" id="6573.A0A210QYG6"/>
<dbReference type="SMART" id="SM00028">
    <property type="entry name" value="TPR"/>
    <property type="match status" value="2"/>
</dbReference>
<proteinExistence type="inferred from homology"/>
<comment type="similarity">
    <text evidence="2">Belongs to the NASP family.</text>
</comment>
<keyword evidence="3" id="KW-0677">Repeat</keyword>
<evidence type="ECO:0000256" key="3">
    <source>
        <dbReference type="ARBA" id="ARBA00022737"/>
    </source>
</evidence>
<dbReference type="SUPFAM" id="SSF48452">
    <property type="entry name" value="TPR-like"/>
    <property type="match status" value="1"/>
</dbReference>
<evidence type="ECO:0000256" key="4">
    <source>
        <dbReference type="ARBA" id="ARBA00022803"/>
    </source>
</evidence>
<dbReference type="GO" id="GO:0005654">
    <property type="term" value="C:nucleoplasm"/>
    <property type="evidence" value="ECO:0007669"/>
    <property type="project" value="TreeGrafter"/>
</dbReference>
<gene>
    <name evidence="9" type="ORF">KP79_PYT08458</name>
</gene>
<dbReference type="Pfam" id="PF13181">
    <property type="entry name" value="TPR_8"/>
    <property type="match status" value="1"/>
</dbReference>
<name>A0A210QYG6_MIZYE</name>
<comment type="caution">
    <text evidence="9">The sequence shown here is derived from an EMBL/GenBank/DDBJ whole genome shotgun (WGS) entry which is preliminary data.</text>
</comment>
<dbReference type="PANTHER" id="PTHR15081">
    <property type="entry name" value="NUCLEAR AUTOANTIGENIC SPERM PROTEIN NASP -RELATED"/>
    <property type="match status" value="1"/>
</dbReference>
<feature type="region of interest" description="Disordered" evidence="7">
    <location>
        <begin position="89"/>
        <end position="108"/>
    </location>
</feature>
<evidence type="ECO:0000256" key="2">
    <source>
        <dbReference type="ARBA" id="ARBA00008402"/>
    </source>
</evidence>
<protein>
    <submittedName>
        <fullName evidence="9">Histone-binding protein N1/N2</fullName>
    </submittedName>
</protein>
<dbReference type="GO" id="GO:0006335">
    <property type="term" value="P:DNA replication-dependent chromatin assembly"/>
    <property type="evidence" value="ECO:0007669"/>
    <property type="project" value="TreeGrafter"/>
</dbReference>
<feature type="compositionally biased region" description="Acidic residues" evidence="7">
    <location>
        <begin position="291"/>
        <end position="324"/>
    </location>
</feature>
<feature type="region of interest" description="Disordered" evidence="7">
    <location>
        <begin position="129"/>
        <end position="343"/>
    </location>
</feature>
<keyword evidence="10" id="KW-1185">Reference proteome</keyword>
<feature type="compositionally biased region" description="Basic and acidic residues" evidence="7">
    <location>
        <begin position="579"/>
        <end position="599"/>
    </location>
</feature>
<organism evidence="9 10">
    <name type="scientific">Mizuhopecten yessoensis</name>
    <name type="common">Japanese scallop</name>
    <name type="synonym">Patinopecten yessoensis</name>
    <dbReference type="NCBI Taxonomy" id="6573"/>
    <lineage>
        <taxon>Eukaryota</taxon>
        <taxon>Metazoa</taxon>
        <taxon>Spiralia</taxon>
        <taxon>Lophotrochozoa</taxon>
        <taxon>Mollusca</taxon>
        <taxon>Bivalvia</taxon>
        <taxon>Autobranchia</taxon>
        <taxon>Pteriomorphia</taxon>
        <taxon>Pectinida</taxon>
        <taxon>Pectinoidea</taxon>
        <taxon>Pectinidae</taxon>
        <taxon>Mizuhopecten</taxon>
    </lineage>
</organism>
<keyword evidence="4 6" id="KW-0802">TPR repeat</keyword>
<dbReference type="OrthoDB" id="5587616at2759"/>
<feature type="repeat" description="TPR" evidence="6">
    <location>
        <begin position="413"/>
        <end position="446"/>
    </location>
</feature>
<dbReference type="InterPro" id="IPR019544">
    <property type="entry name" value="Tetratricopeptide_SHNi-TPR_dom"/>
</dbReference>
<dbReference type="GO" id="GO:0042393">
    <property type="term" value="F:histone binding"/>
    <property type="evidence" value="ECO:0007669"/>
    <property type="project" value="TreeGrafter"/>
</dbReference>
<evidence type="ECO:0000256" key="5">
    <source>
        <dbReference type="ARBA" id="ARBA00023242"/>
    </source>
</evidence>
<reference evidence="9 10" key="1">
    <citation type="journal article" date="2017" name="Nat. Ecol. Evol.">
        <title>Scallop genome provides insights into evolution of bilaterian karyotype and development.</title>
        <authorList>
            <person name="Wang S."/>
            <person name="Zhang J."/>
            <person name="Jiao W."/>
            <person name="Li J."/>
            <person name="Xun X."/>
            <person name="Sun Y."/>
            <person name="Guo X."/>
            <person name="Huan P."/>
            <person name="Dong B."/>
            <person name="Zhang L."/>
            <person name="Hu X."/>
            <person name="Sun X."/>
            <person name="Wang J."/>
            <person name="Zhao C."/>
            <person name="Wang Y."/>
            <person name="Wang D."/>
            <person name="Huang X."/>
            <person name="Wang R."/>
            <person name="Lv J."/>
            <person name="Li Y."/>
            <person name="Zhang Z."/>
            <person name="Liu B."/>
            <person name="Lu W."/>
            <person name="Hui Y."/>
            <person name="Liang J."/>
            <person name="Zhou Z."/>
            <person name="Hou R."/>
            <person name="Li X."/>
            <person name="Liu Y."/>
            <person name="Li H."/>
            <person name="Ning X."/>
            <person name="Lin Y."/>
            <person name="Zhao L."/>
            <person name="Xing Q."/>
            <person name="Dou J."/>
            <person name="Li Y."/>
            <person name="Mao J."/>
            <person name="Guo H."/>
            <person name="Dou H."/>
            <person name="Li T."/>
            <person name="Mu C."/>
            <person name="Jiang W."/>
            <person name="Fu Q."/>
            <person name="Fu X."/>
            <person name="Miao Y."/>
            <person name="Liu J."/>
            <person name="Yu Q."/>
            <person name="Li R."/>
            <person name="Liao H."/>
            <person name="Li X."/>
            <person name="Kong Y."/>
            <person name="Jiang Z."/>
            <person name="Chourrout D."/>
            <person name="Li R."/>
            <person name="Bao Z."/>
        </authorList>
    </citation>
    <scope>NUCLEOTIDE SEQUENCE [LARGE SCALE GENOMIC DNA]</scope>
    <source>
        <strain evidence="9 10">PY_sf001</strain>
    </source>
</reference>
<evidence type="ECO:0000313" key="10">
    <source>
        <dbReference type="Proteomes" id="UP000242188"/>
    </source>
</evidence>
<evidence type="ECO:0000259" key="8">
    <source>
        <dbReference type="Pfam" id="PF10516"/>
    </source>
</evidence>
<keyword evidence="5" id="KW-0539">Nucleus</keyword>
<evidence type="ECO:0000313" key="9">
    <source>
        <dbReference type="EMBL" id="OWF53789.1"/>
    </source>
</evidence>
<dbReference type="PANTHER" id="PTHR15081:SF1">
    <property type="entry name" value="NUCLEAR AUTOANTIGENIC SPERM PROTEIN"/>
    <property type="match status" value="1"/>
</dbReference>
<dbReference type="InterPro" id="IPR011990">
    <property type="entry name" value="TPR-like_helical_dom_sf"/>
</dbReference>
<dbReference type="GO" id="GO:0034080">
    <property type="term" value="P:CENP-A containing chromatin assembly"/>
    <property type="evidence" value="ECO:0007669"/>
    <property type="project" value="TreeGrafter"/>
</dbReference>
<feature type="compositionally biased region" description="Basic and acidic residues" evidence="7">
    <location>
        <begin position="98"/>
        <end position="108"/>
    </location>
</feature>
<dbReference type="InterPro" id="IPR019734">
    <property type="entry name" value="TPR_rpt"/>
</dbReference>
<evidence type="ECO:0000256" key="6">
    <source>
        <dbReference type="PROSITE-ProRule" id="PRU00339"/>
    </source>
</evidence>
<dbReference type="AlphaFoldDB" id="A0A210QYG6"/>
<evidence type="ECO:0000256" key="7">
    <source>
        <dbReference type="SAM" id="MobiDB-lite"/>
    </source>
</evidence>
<dbReference type="Gene3D" id="1.25.40.10">
    <property type="entry name" value="Tetratricopeptide repeat domain"/>
    <property type="match status" value="1"/>
</dbReference>
<feature type="compositionally biased region" description="Basic and acidic residues" evidence="7">
    <location>
        <begin position="524"/>
        <end position="537"/>
    </location>
</feature>
<feature type="region of interest" description="Disordered" evidence="7">
    <location>
        <begin position="518"/>
        <end position="606"/>
    </location>
</feature>
<feature type="compositionally biased region" description="Basic and acidic residues" evidence="7">
    <location>
        <begin position="132"/>
        <end position="281"/>
    </location>
</feature>
<dbReference type="Pfam" id="PF10516">
    <property type="entry name" value="SHNi-TPR"/>
    <property type="match status" value="1"/>
</dbReference>
<dbReference type="PROSITE" id="PS50005">
    <property type="entry name" value="TPR"/>
    <property type="match status" value="1"/>
</dbReference>
<feature type="domain" description="Tetratricopeptide SHNi-TPR" evidence="8">
    <location>
        <begin position="371"/>
        <end position="408"/>
    </location>
</feature>
<accession>A0A210QYG6</accession>